<accession>M2R9F4</accession>
<dbReference type="EMBL" id="KB445800">
    <property type="protein sequence ID" value="EMD35381.1"/>
    <property type="molecule type" value="Genomic_DNA"/>
</dbReference>
<dbReference type="Proteomes" id="UP000016930">
    <property type="component" value="Unassembled WGS sequence"/>
</dbReference>
<sequence length="219" mass="24569">MAEAPRQLQVALAHGRDTARYPLAEEVSQEFALFAMKFYNIFREAYCRSIETPESRGKGRFILGIDAERIPSPSLSSRPWTRFRINSARCMTPTEVPSFLGPDFNAQELLAKIAPTFDYFEQKNRPDEDEFIGIYLLRGVFKTLSGIVPVCGCTQFPIYSVPTADVLAGKVPMSSVIGAPDPSTESTSTSLRRQTWEQDLIAKVERLCGRAYIEETLSQ</sequence>
<organism evidence="1 2">
    <name type="scientific">Ceriporiopsis subvermispora (strain B)</name>
    <name type="common">White-rot fungus</name>
    <name type="synonym">Gelatoporia subvermispora</name>
    <dbReference type="NCBI Taxonomy" id="914234"/>
    <lineage>
        <taxon>Eukaryota</taxon>
        <taxon>Fungi</taxon>
        <taxon>Dikarya</taxon>
        <taxon>Basidiomycota</taxon>
        <taxon>Agaricomycotina</taxon>
        <taxon>Agaricomycetes</taxon>
        <taxon>Polyporales</taxon>
        <taxon>Gelatoporiaceae</taxon>
        <taxon>Gelatoporia</taxon>
    </lineage>
</organism>
<evidence type="ECO:0000313" key="2">
    <source>
        <dbReference type="Proteomes" id="UP000016930"/>
    </source>
</evidence>
<reference evidence="1 2" key="1">
    <citation type="journal article" date="2012" name="Proc. Natl. Acad. Sci. U.S.A.">
        <title>Comparative genomics of Ceriporiopsis subvermispora and Phanerochaete chrysosporium provide insight into selective ligninolysis.</title>
        <authorList>
            <person name="Fernandez-Fueyo E."/>
            <person name="Ruiz-Duenas F.J."/>
            <person name="Ferreira P."/>
            <person name="Floudas D."/>
            <person name="Hibbett D.S."/>
            <person name="Canessa P."/>
            <person name="Larrondo L.F."/>
            <person name="James T.Y."/>
            <person name="Seelenfreund D."/>
            <person name="Lobos S."/>
            <person name="Polanco R."/>
            <person name="Tello M."/>
            <person name="Honda Y."/>
            <person name="Watanabe T."/>
            <person name="Watanabe T."/>
            <person name="Ryu J.S."/>
            <person name="Kubicek C.P."/>
            <person name="Schmoll M."/>
            <person name="Gaskell J."/>
            <person name="Hammel K.E."/>
            <person name="St John F.J."/>
            <person name="Vanden Wymelenberg A."/>
            <person name="Sabat G."/>
            <person name="Splinter BonDurant S."/>
            <person name="Syed K."/>
            <person name="Yadav J.S."/>
            <person name="Doddapaneni H."/>
            <person name="Subramanian V."/>
            <person name="Lavin J.L."/>
            <person name="Oguiza J.A."/>
            <person name="Perez G."/>
            <person name="Pisabarro A.G."/>
            <person name="Ramirez L."/>
            <person name="Santoyo F."/>
            <person name="Master E."/>
            <person name="Coutinho P.M."/>
            <person name="Henrissat B."/>
            <person name="Lombard V."/>
            <person name="Magnuson J.K."/>
            <person name="Kuees U."/>
            <person name="Hori C."/>
            <person name="Igarashi K."/>
            <person name="Samejima M."/>
            <person name="Held B.W."/>
            <person name="Barry K.W."/>
            <person name="LaButti K.M."/>
            <person name="Lapidus A."/>
            <person name="Lindquist E.A."/>
            <person name="Lucas S.M."/>
            <person name="Riley R."/>
            <person name="Salamov A.A."/>
            <person name="Hoffmeister D."/>
            <person name="Schwenk D."/>
            <person name="Hadar Y."/>
            <person name="Yarden O."/>
            <person name="de Vries R.P."/>
            <person name="Wiebenga A."/>
            <person name="Stenlid J."/>
            <person name="Eastwood D."/>
            <person name="Grigoriev I.V."/>
            <person name="Berka R.M."/>
            <person name="Blanchette R.A."/>
            <person name="Kersten P."/>
            <person name="Martinez A.T."/>
            <person name="Vicuna R."/>
            <person name="Cullen D."/>
        </authorList>
    </citation>
    <scope>NUCLEOTIDE SEQUENCE [LARGE SCALE GENOMIC DNA]</scope>
    <source>
        <strain evidence="1 2">B</strain>
    </source>
</reference>
<gene>
    <name evidence="1" type="ORF">CERSUDRAFT_96497</name>
</gene>
<dbReference type="HOGENOM" id="CLU_109875_0_0_1"/>
<name>M2R9F4_CERS8</name>
<evidence type="ECO:0000313" key="1">
    <source>
        <dbReference type="EMBL" id="EMD35381.1"/>
    </source>
</evidence>
<dbReference type="AlphaFoldDB" id="M2R9F4"/>
<protein>
    <submittedName>
        <fullName evidence="1">Uncharacterized protein</fullName>
    </submittedName>
</protein>
<proteinExistence type="predicted"/>
<keyword evidence="2" id="KW-1185">Reference proteome</keyword>